<keyword evidence="6" id="KW-0665">Pyrimidine biosynthesis</keyword>
<keyword evidence="7" id="KW-0456">Lyase</keyword>
<dbReference type="EC" id="4.1.1.23" evidence="3"/>
<keyword evidence="5" id="KW-0210">Decarboxylase</keyword>
<evidence type="ECO:0000256" key="8">
    <source>
        <dbReference type="ARBA" id="ARBA00033428"/>
    </source>
</evidence>
<dbReference type="InterPro" id="IPR011060">
    <property type="entry name" value="RibuloseP-bd_barrel"/>
</dbReference>
<evidence type="ECO:0000256" key="2">
    <source>
        <dbReference type="ARBA" id="ARBA00008847"/>
    </source>
</evidence>
<protein>
    <recommendedName>
        <fullName evidence="4">Orotidine 5'-phosphate decarboxylase</fullName>
        <ecNumber evidence="3">4.1.1.23</ecNumber>
    </recommendedName>
    <alternativeName>
        <fullName evidence="8">OMP decarboxylase</fullName>
    </alternativeName>
</protein>
<dbReference type="GO" id="GO:0006207">
    <property type="term" value="P:'de novo' pyrimidine nucleobase biosynthetic process"/>
    <property type="evidence" value="ECO:0007669"/>
    <property type="project" value="InterPro"/>
</dbReference>
<dbReference type="CDD" id="cd04725">
    <property type="entry name" value="OMP_decarboxylase_like"/>
    <property type="match status" value="1"/>
</dbReference>
<evidence type="ECO:0000256" key="3">
    <source>
        <dbReference type="ARBA" id="ARBA00012321"/>
    </source>
</evidence>
<dbReference type="KEGG" id="tah:SU86_008605"/>
<evidence type="ECO:0000259" key="10">
    <source>
        <dbReference type="SMART" id="SM00934"/>
    </source>
</evidence>
<dbReference type="UniPathway" id="UPA00070">
    <property type="reaction ID" value="UER00120"/>
</dbReference>
<reference evidence="11 12" key="1">
    <citation type="journal article" date="2016" name="Sci. Rep.">
        <title>A novel ammonia-oxidizing archaeon from wastewater treatment plant: Its enrichment, physiological and genomic characteristics.</title>
        <authorList>
            <person name="Li Y."/>
            <person name="Ding K."/>
            <person name="Wen X."/>
            <person name="Zhang B."/>
            <person name="Shen B."/>
            <person name="Yang Y."/>
        </authorList>
    </citation>
    <scope>NUCLEOTIDE SEQUENCE [LARGE SCALE GENOMIC DNA]</scope>
    <source>
        <strain evidence="11 12">SAT1</strain>
    </source>
</reference>
<proteinExistence type="inferred from homology"/>
<evidence type="ECO:0000256" key="4">
    <source>
        <dbReference type="ARBA" id="ARBA00021923"/>
    </source>
</evidence>
<evidence type="ECO:0000313" key="11">
    <source>
        <dbReference type="EMBL" id="AJZ76404.1"/>
    </source>
</evidence>
<evidence type="ECO:0000256" key="5">
    <source>
        <dbReference type="ARBA" id="ARBA00022793"/>
    </source>
</evidence>
<dbReference type="InterPro" id="IPR013785">
    <property type="entry name" value="Aldolase_TIM"/>
</dbReference>
<evidence type="ECO:0000256" key="7">
    <source>
        <dbReference type="ARBA" id="ARBA00023239"/>
    </source>
</evidence>
<name>A0A3G1B846_9ARCH</name>
<comment type="similarity">
    <text evidence="2">Belongs to the OMP decarboxylase family. Type 2 subfamily.</text>
</comment>
<dbReference type="STRING" id="1603555.SU86_008605"/>
<dbReference type="InterPro" id="IPR011995">
    <property type="entry name" value="OMPdecase_type-2"/>
</dbReference>
<evidence type="ECO:0000256" key="9">
    <source>
        <dbReference type="ARBA" id="ARBA00049157"/>
    </source>
</evidence>
<dbReference type="Pfam" id="PF00215">
    <property type="entry name" value="OMPdecase"/>
    <property type="match status" value="1"/>
</dbReference>
<evidence type="ECO:0000313" key="12">
    <source>
        <dbReference type="Proteomes" id="UP000266745"/>
    </source>
</evidence>
<dbReference type="PANTHER" id="PTHR43375">
    <property type="entry name" value="OROTIDINE 5'-PHOSPHATE DECARBOXYLASE"/>
    <property type="match status" value="1"/>
</dbReference>
<dbReference type="Gene3D" id="3.20.20.70">
    <property type="entry name" value="Aldolase class I"/>
    <property type="match status" value="1"/>
</dbReference>
<dbReference type="AlphaFoldDB" id="A0A3G1B846"/>
<dbReference type="GO" id="GO:0044205">
    <property type="term" value="P:'de novo' UMP biosynthetic process"/>
    <property type="evidence" value="ECO:0007669"/>
    <property type="project" value="UniProtKB-UniPathway"/>
</dbReference>
<dbReference type="EMBL" id="CP011097">
    <property type="protein sequence ID" value="AJZ76404.1"/>
    <property type="molecule type" value="Genomic_DNA"/>
</dbReference>
<dbReference type="InterPro" id="IPR001754">
    <property type="entry name" value="OMPdeCOase_dom"/>
</dbReference>
<dbReference type="Proteomes" id="UP000266745">
    <property type="component" value="Chromosome"/>
</dbReference>
<comment type="catalytic activity">
    <reaction evidence="9">
        <text>orotidine 5'-phosphate + H(+) = UMP + CO2</text>
        <dbReference type="Rhea" id="RHEA:11596"/>
        <dbReference type="ChEBI" id="CHEBI:15378"/>
        <dbReference type="ChEBI" id="CHEBI:16526"/>
        <dbReference type="ChEBI" id="CHEBI:57538"/>
        <dbReference type="ChEBI" id="CHEBI:57865"/>
        <dbReference type="EC" id="4.1.1.23"/>
    </reaction>
</comment>
<feature type="domain" description="Orotidine 5'-phosphate decarboxylase" evidence="10">
    <location>
        <begin position="17"/>
        <end position="238"/>
    </location>
</feature>
<dbReference type="GeneID" id="24874621"/>
<dbReference type="OrthoDB" id="94124at2157"/>
<dbReference type="GO" id="GO:0004590">
    <property type="term" value="F:orotidine-5'-phosphate decarboxylase activity"/>
    <property type="evidence" value="ECO:0007669"/>
    <property type="project" value="UniProtKB-EC"/>
</dbReference>
<gene>
    <name evidence="11" type="ORF">SU86_008605</name>
</gene>
<keyword evidence="12" id="KW-1185">Reference proteome</keyword>
<dbReference type="SMART" id="SM00934">
    <property type="entry name" value="OMPdecase"/>
    <property type="match status" value="1"/>
</dbReference>
<dbReference type="PANTHER" id="PTHR43375:SF1">
    <property type="entry name" value="OROTIDINE 5'-PHOSPHATE DECARBOXYLASE"/>
    <property type="match status" value="1"/>
</dbReference>
<evidence type="ECO:0000256" key="6">
    <source>
        <dbReference type="ARBA" id="ARBA00022975"/>
    </source>
</evidence>
<dbReference type="SUPFAM" id="SSF51366">
    <property type="entry name" value="Ribulose-phoshate binding barrel"/>
    <property type="match status" value="1"/>
</dbReference>
<evidence type="ECO:0000256" key="1">
    <source>
        <dbReference type="ARBA" id="ARBA00004861"/>
    </source>
</evidence>
<accession>A0A3G1B846</accession>
<comment type="pathway">
    <text evidence="1">Pyrimidine metabolism; UMP biosynthesis via de novo pathway; UMP from orotate: step 2/2.</text>
</comment>
<sequence length="245" mass="27179">MNSFKERIRKLAAQKSPLILANDYDDHKNLESRTIQNIKTLHPYLCAIKFNFHVLLPLGEKQILKITKTAHEYGLQTIADIKLNDIGNTNFVAAQTLWNLGFDGIIVNPMMGPASLEKLVSLSHKNKKGVISLCHMSAPEARVTYELGVKMGSKSTQIYKLFLEWAIKMSTDGIIVGATFPDIIQYCKSKSRTLNVYSPGIGTQGGDINSTLSAGSDYLIVGRTILSAKNPKRVAQELFESARKH</sequence>
<dbReference type="RefSeq" id="WP_048187142.1">
    <property type="nucleotide sequence ID" value="NZ_CP011097.1"/>
</dbReference>
<organism evidence="11 12">
    <name type="scientific">Candidatus Nitrosotenuis cloacae</name>
    <dbReference type="NCBI Taxonomy" id="1603555"/>
    <lineage>
        <taxon>Archaea</taxon>
        <taxon>Nitrososphaerota</taxon>
        <taxon>Candidatus Nitrosotenuis</taxon>
    </lineage>
</organism>